<evidence type="ECO:0000313" key="5">
    <source>
        <dbReference type="Proteomes" id="UP000285712"/>
    </source>
</evidence>
<dbReference type="EMBL" id="QUTG01007534">
    <property type="protein sequence ID" value="RHY82529.1"/>
    <property type="molecule type" value="Genomic_DNA"/>
</dbReference>
<evidence type="ECO:0000313" key="2">
    <source>
        <dbReference type="EMBL" id="RHY82529.1"/>
    </source>
</evidence>
<evidence type="ECO:0000313" key="4">
    <source>
        <dbReference type="Proteomes" id="UP000266196"/>
    </source>
</evidence>
<proteinExistence type="predicted"/>
<organism evidence="3 4">
    <name type="scientific">Aphanomyces astaci</name>
    <name type="common">Crayfish plague agent</name>
    <dbReference type="NCBI Taxonomy" id="112090"/>
    <lineage>
        <taxon>Eukaryota</taxon>
        <taxon>Sar</taxon>
        <taxon>Stramenopiles</taxon>
        <taxon>Oomycota</taxon>
        <taxon>Saprolegniomycetes</taxon>
        <taxon>Saprolegniales</taxon>
        <taxon>Verrucalvaceae</taxon>
        <taxon>Aphanomyces</taxon>
    </lineage>
</organism>
<evidence type="ECO:0000313" key="3">
    <source>
        <dbReference type="EMBL" id="RHZ30494.1"/>
    </source>
</evidence>
<feature type="region of interest" description="Disordered" evidence="1">
    <location>
        <begin position="1"/>
        <end position="22"/>
    </location>
</feature>
<protein>
    <submittedName>
        <fullName evidence="3">Uncharacterized protein</fullName>
    </submittedName>
</protein>
<dbReference type="AlphaFoldDB" id="A0A397FJN7"/>
<gene>
    <name evidence="3" type="ORF">DYB31_010936</name>
    <name evidence="2" type="ORF">DYB35_010257</name>
</gene>
<name>A0A397FJN7_APHAT</name>
<reference evidence="4 5" key="1">
    <citation type="submission" date="2018-08" db="EMBL/GenBank/DDBJ databases">
        <title>Aphanomyces genome sequencing and annotation.</title>
        <authorList>
            <person name="Minardi D."/>
            <person name="Oidtmann B."/>
            <person name="Van Der Giezen M."/>
            <person name="Studholme D.J."/>
        </authorList>
    </citation>
    <scope>NUCLEOTIDE SEQUENCE [LARGE SCALE GENOMIC DNA]</scope>
    <source>
        <strain evidence="3 4">197901</strain>
        <strain evidence="2 5">Sv</strain>
    </source>
</reference>
<dbReference type="Proteomes" id="UP000266196">
    <property type="component" value="Unassembled WGS sequence"/>
</dbReference>
<dbReference type="EMBL" id="QUTE01007112">
    <property type="protein sequence ID" value="RHZ30494.1"/>
    <property type="molecule type" value="Genomic_DNA"/>
</dbReference>
<dbReference type="Proteomes" id="UP000285712">
    <property type="component" value="Unassembled WGS sequence"/>
</dbReference>
<sequence>MTKPYSSPRAPGRPSAQARPYESAELTVGRKAVLLPDKACSTTKYVYLVFVCEVVSWSYWHACIMLNSFRFN</sequence>
<evidence type="ECO:0000256" key="1">
    <source>
        <dbReference type="SAM" id="MobiDB-lite"/>
    </source>
</evidence>
<accession>A0A397FJN7</accession>
<comment type="caution">
    <text evidence="3">The sequence shown here is derived from an EMBL/GenBank/DDBJ whole genome shotgun (WGS) entry which is preliminary data.</text>
</comment>